<dbReference type="RefSeq" id="WP_320245612.1">
    <property type="nucleotide sequence ID" value="NZ_JAVIIQ010000002.1"/>
</dbReference>
<proteinExistence type="predicted"/>
<gene>
    <name evidence="1" type="ORF">RFM42_04635</name>
</gene>
<organism evidence="1 2">
    <name type="scientific">Mesorhizobium vachelliae</name>
    <dbReference type="NCBI Taxonomy" id="3072309"/>
    <lineage>
        <taxon>Bacteria</taxon>
        <taxon>Pseudomonadati</taxon>
        <taxon>Pseudomonadota</taxon>
        <taxon>Alphaproteobacteria</taxon>
        <taxon>Hyphomicrobiales</taxon>
        <taxon>Phyllobacteriaceae</taxon>
        <taxon>Mesorhizobium</taxon>
    </lineage>
</organism>
<keyword evidence="2" id="KW-1185">Reference proteome</keyword>
<reference evidence="1 2" key="1">
    <citation type="submission" date="2023-08" db="EMBL/GenBank/DDBJ databases">
        <title>Implementing the SeqCode for naming new Mesorhizobium species isolated from Vachellia karroo root nodules.</title>
        <authorList>
            <person name="Van Lill M."/>
        </authorList>
    </citation>
    <scope>NUCLEOTIDE SEQUENCE [LARGE SCALE GENOMIC DNA]</scope>
    <source>
        <strain evidence="1 2">VK25D</strain>
    </source>
</reference>
<sequence length="75" mass="8219">MTYISLSTFQPTSRFAGTLAARGATIFAGLRRRYHDALQRRALAGLSMPELKDLGYPVDEAPADVAVRGRRVHSS</sequence>
<accession>A0ABU4ZXW9</accession>
<evidence type="ECO:0000313" key="1">
    <source>
        <dbReference type="EMBL" id="MDX8530251.1"/>
    </source>
</evidence>
<dbReference type="EMBL" id="JAVIIQ010000002">
    <property type="protein sequence ID" value="MDX8530251.1"/>
    <property type="molecule type" value="Genomic_DNA"/>
</dbReference>
<comment type="caution">
    <text evidence="1">The sequence shown here is derived from an EMBL/GenBank/DDBJ whole genome shotgun (WGS) entry which is preliminary data.</text>
</comment>
<protein>
    <recommendedName>
        <fullName evidence="3">DUF1127 domain-containing protein</fullName>
    </recommendedName>
</protein>
<evidence type="ECO:0000313" key="2">
    <source>
        <dbReference type="Proteomes" id="UP001285154"/>
    </source>
</evidence>
<name>A0ABU4ZXW9_9HYPH</name>
<dbReference type="Proteomes" id="UP001285154">
    <property type="component" value="Unassembled WGS sequence"/>
</dbReference>
<evidence type="ECO:0008006" key="3">
    <source>
        <dbReference type="Google" id="ProtNLM"/>
    </source>
</evidence>